<evidence type="ECO:0000256" key="3">
    <source>
        <dbReference type="SAM" id="MobiDB-lite"/>
    </source>
</evidence>
<protein>
    <submittedName>
        <fullName evidence="5">CDP-paratose 2-epimerase</fullName>
    </submittedName>
</protein>
<evidence type="ECO:0000313" key="5">
    <source>
        <dbReference type="EMBL" id="PAU98271.1"/>
    </source>
</evidence>
<feature type="compositionally biased region" description="Basic and acidic residues" evidence="3">
    <location>
        <begin position="1"/>
        <end position="17"/>
    </location>
</feature>
<dbReference type="InterPro" id="IPR001509">
    <property type="entry name" value="Epimerase_deHydtase"/>
</dbReference>
<dbReference type="PANTHER" id="PTHR43000">
    <property type="entry name" value="DTDP-D-GLUCOSE 4,6-DEHYDRATASE-RELATED"/>
    <property type="match status" value="1"/>
</dbReference>
<evidence type="ECO:0000259" key="4">
    <source>
        <dbReference type="Pfam" id="PF01370"/>
    </source>
</evidence>
<reference evidence="5 6" key="1">
    <citation type="submission" date="2017-09" db="EMBL/GenBank/DDBJ databases">
        <title>Paracoccus alkalisoli sp. nov., isolated from saline alkaline soil.</title>
        <authorList>
            <person name="Dong X."/>
            <person name="Zhang G."/>
        </authorList>
    </citation>
    <scope>NUCLEOTIDE SEQUENCE [LARGE SCALE GENOMIC DNA]</scope>
    <source>
        <strain evidence="5 6">WN007</strain>
    </source>
</reference>
<dbReference type="InterPro" id="IPR036291">
    <property type="entry name" value="NAD(P)-bd_dom_sf"/>
</dbReference>
<name>A0A2A2GL90_9RHOB</name>
<proteinExistence type="inferred from homology"/>
<comment type="pathway">
    <text evidence="1">Bacterial outer membrane biogenesis; LPS O-antigen biosynthesis.</text>
</comment>
<feature type="region of interest" description="Disordered" evidence="3">
    <location>
        <begin position="1"/>
        <end position="31"/>
    </location>
</feature>
<sequence>MGRQPDRRGQCREDARGTRQARAGGVMGRTDASADTRPVLVTGGAGFIGSNLADRLASEGHRVIVYDAMSRPGVERNLAWLQSRHGDRIEHIPADIRDGARMAAAAQQAKAVFHLAAQVAVTTSMVEPVEDMTINLIGTVNLLEALRAKGDGTPLIFASTNKVYGDLADLDFALEGEAYKPTDSDVRAHGIGEARPLDFHTPYGCSKGAADQYVLDYARSYGVPTCVLRMSCIYGQRQMGTEDQGWVAHFLIRALKGQQITLFGDGCQVRDILDVSNAVEAYLAAWQRIEEVQGRVFNLGGGPQNAISLRQLLDFVGRILDRPVDIQFSDWRAGDQRYFVADTRAAEKALGLSPKVNWQEGVTRLAQWLAAENGVNLPVGQPPLKQSA</sequence>
<organism evidence="5 6">
    <name type="scientific">Paracoccus salipaludis</name>
    <dbReference type="NCBI Taxonomy" id="2032623"/>
    <lineage>
        <taxon>Bacteria</taxon>
        <taxon>Pseudomonadati</taxon>
        <taxon>Pseudomonadota</taxon>
        <taxon>Alphaproteobacteria</taxon>
        <taxon>Rhodobacterales</taxon>
        <taxon>Paracoccaceae</taxon>
        <taxon>Paracoccus</taxon>
    </lineage>
</organism>
<gene>
    <name evidence="5" type="ORF">CK240_03545</name>
</gene>
<dbReference type="SUPFAM" id="SSF51735">
    <property type="entry name" value="NAD(P)-binding Rossmann-fold domains"/>
    <property type="match status" value="1"/>
</dbReference>
<evidence type="ECO:0000256" key="2">
    <source>
        <dbReference type="ARBA" id="ARBA00007637"/>
    </source>
</evidence>
<evidence type="ECO:0000313" key="6">
    <source>
        <dbReference type="Proteomes" id="UP000218023"/>
    </source>
</evidence>
<dbReference type="Proteomes" id="UP000218023">
    <property type="component" value="Unassembled WGS sequence"/>
</dbReference>
<keyword evidence="6" id="KW-1185">Reference proteome</keyword>
<evidence type="ECO:0000256" key="1">
    <source>
        <dbReference type="ARBA" id="ARBA00005125"/>
    </source>
</evidence>
<feature type="domain" description="NAD-dependent epimerase/dehydratase" evidence="4">
    <location>
        <begin position="39"/>
        <end position="300"/>
    </location>
</feature>
<dbReference type="EMBL" id="NSJZ01000002">
    <property type="protein sequence ID" value="PAU98271.1"/>
    <property type="molecule type" value="Genomic_DNA"/>
</dbReference>
<accession>A0A2A2GL90</accession>
<dbReference type="AlphaFoldDB" id="A0A2A2GL90"/>
<dbReference type="Gene3D" id="3.40.50.720">
    <property type="entry name" value="NAD(P)-binding Rossmann-like Domain"/>
    <property type="match status" value="1"/>
</dbReference>
<comment type="similarity">
    <text evidence="2">Belongs to the NAD(P)-dependent epimerase/dehydratase family.</text>
</comment>
<dbReference type="Pfam" id="PF01370">
    <property type="entry name" value="Epimerase"/>
    <property type="match status" value="1"/>
</dbReference>
<comment type="caution">
    <text evidence="5">The sequence shown here is derived from an EMBL/GenBank/DDBJ whole genome shotgun (WGS) entry which is preliminary data.</text>
</comment>
<dbReference type="OrthoDB" id="9801785at2"/>